<evidence type="ECO:0000313" key="7">
    <source>
        <dbReference type="Proteomes" id="UP001188597"/>
    </source>
</evidence>
<evidence type="ECO:0000256" key="3">
    <source>
        <dbReference type="ARBA" id="ARBA00022782"/>
    </source>
</evidence>
<comment type="similarity">
    <text evidence="1">Belongs to the Frigida family.</text>
</comment>
<dbReference type="AlphaFoldDB" id="A0AA89B1C8"/>
<accession>A0AA89B1C8</accession>
<evidence type="ECO:0000256" key="2">
    <source>
        <dbReference type="ARBA" id="ARBA00022473"/>
    </source>
</evidence>
<protein>
    <recommendedName>
        <fullName evidence="8">FRIGIDA-like protein</fullName>
    </recommendedName>
</protein>
<proteinExistence type="inferred from homology"/>
<organism evidence="6 7">
    <name type="scientific">Escallonia herrerae</name>
    <dbReference type="NCBI Taxonomy" id="1293975"/>
    <lineage>
        <taxon>Eukaryota</taxon>
        <taxon>Viridiplantae</taxon>
        <taxon>Streptophyta</taxon>
        <taxon>Embryophyta</taxon>
        <taxon>Tracheophyta</taxon>
        <taxon>Spermatophyta</taxon>
        <taxon>Magnoliopsida</taxon>
        <taxon>eudicotyledons</taxon>
        <taxon>Gunneridae</taxon>
        <taxon>Pentapetalae</taxon>
        <taxon>asterids</taxon>
        <taxon>campanulids</taxon>
        <taxon>Escalloniales</taxon>
        <taxon>Escalloniaceae</taxon>
        <taxon>Escallonia</taxon>
    </lineage>
</organism>
<keyword evidence="5" id="KW-0175">Coiled coil</keyword>
<evidence type="ECO:0000256" key="1">
    <source>
        <dbReference type="ARBA" id="ARBA00008956"/>
    </source>
</evidence>
<evidence type="ECO:0000313" key="6">
    <source>
        <dbReference type="EMBL" id="KAK3023670.1"/>
    </source>
</evidence>
<dbReference type="PANTHER" id="PTHR31791:SF47">
    <property type="entry name" value="INACTIVE FRIGIDA-LIKE PROTEIN 2"/>
    <property type="match status" value="1"/>
</dbReference>
<dbReference type="Gene3D" id="1.10.287.1490">
    <property type="match status" value="1"/>
</dbReference>
<evidence type="ECO:0000256" key="5">
    <source>
        <dbReference type="SAM" id="Coils"/>
    </source>
</evidence>
<reference evidence="6" key="1">
    <citation type="submission" date="2022-12" db="EMBL/GenBank/DDBJ databases">
        <title>Draft genome assemblies for two species of Escallonia (Escalloniales).</title>
        <authorList>
            <person name="Chanderbali A."/>
            <person name="Dervinis C."/>
            <person name="Anghel I."/>
            <person name="Soltis D."/>
            <person name="Soltis P."/>
            <person name="Zapata F."/>
        </authorList>
    </citation>
    <scope>NUCLEOTIDE SEQUENCE</scope>
    <source>
        <strain evidence="6">UCBG64.0493</strain>
        <tissue evidence="6">Leaf</tissue>
    </source>
</reference>
<evidence type="ECO:0000256" key="4">
    <source>
        <dbReference type="ARBA" id="ARBA00023089"/>
    </source>
</evidence>
<keyword evidence="2" id="KW-0217">Developmental protein</keyword>
<dbReference type="PANTHER" id="PTHR31791">
    <property type="entry name" value="FRIGIDA-LIKE PROTEIN 3-RELATED"/>
    <property type="match status" value="1"/>
</dbReference>
<dbReference type="GO" id="GO:0030154">
    <property type="term" value="P:cell differentiation"/>
    <property type="evidence" value="ECO:0007669"/>
    <property type="project" value="UniProtKB-KW"/>
</dbReference>
<keyword evidence="7" id="KW-1185">Reference proteome</keyword>
<dbReference type="Pfam" id="PF07899">
    <property type="entry name" value="Frigida"/>
    <property type="match status" value="2"/>
</dbReference>
<feature type="coiled-coil region" evidence="5">
    <location>
        <begin position="67"/>
        <end position="101"/>
    </location>
</feature>
<keyword evidence="3" id="KW-0221">Differentiation</keyword>
<feature type="coiled-coil region" evidence="5">
    <location>
        <begin position="869"/>
        <end position="924"/>
    </location>
</feature>
<dbReference type="GO" id="GO:0009908">
    <property type="term" value="P:flower development"/>
    <property type="evidence" value="ECO:0007669"/>
    <property type="project" value="UniProtKB-KW"/>
</dbReference>
<gene>
    <name evidence="6" type="ORF">RJ639_043551</name>
</gene>
<sequence>MGFLDKITANLKLTELKKNSLQKALFVLLLEWKDLEEHLGCIQQPLEECLCELESREKHLVEVQQSVAKSSKELETCRQSIERKENKLRKFQEELHRYVNLKGKQLFAIEKSVQESVKEIELREEKINAQQKAVEGFFGKIELEQKQFEPVQESIRERLKEISLKEAYFESRLKEIYSIQNWIERRAKELDAKEEALDLKEKHLDSIHKEIESNVKQLDCVPNSKDQQSEEFCSADTNKELIHDCFMEFQSKKKQFQLDRKLLEERSKELELRERQLEDRLRELAKQKKPTDIVPSHVEIEQVKDVPATNLIICPRADFEFNVTKDVRELQFFLSEDHDSLSGEVVKVLQLSVDPAKLVLDAMEGFYPPNLKKSEFEFGGRLASVFDADELLKFLKVAAQYTQTLELCRLLNLADKVPVLEGGKKVLGVGVLRETGFLDDTGKKKQNRYIHCLISCDKALSEKILFSHHCKEAKERNTATITHIKDTLHGKIPESDSHAVLDNPFLNSAFPPRLRRALLIGVNDAIHMRVAALRDIVMCIVDYKIVFQYSPATIEKYIEELIMKMADNKCTASAPSCEGQKQQKNKEKCISAIAPTPTKALTSAVVPPRRSKRISIQSRRCMSSNTTPISTKALATASIPPKAIGPIPGTATALPAILAKMDGKNLLFFLNQHFEDLDLMCSDVCVALQMSSDPGNLVLNALQGFHFPHQKTGHRDFDASVIRSSCILLLEQLMRISPDINSQMKQEALELALHWKEQMRIEADFSETLVFLQLVGTYRLVSSFEANELLNLFKNVAQHKCAPELCQVLGFSQRIPDFVQNLIQKEKWLQAVRYIYAFQLAVKFPPVPLLKSHLSGAKELSKKICEEGHNSQEAESRAAKKELASLRDVTKCIADYGLELESSAENLRTRIEQLERQKNKRKQRLSMPIAQDKKKYHASVSILSPKFQSEKHQVEKHPQVALPEELSSAVPVNAKQSPPQLERARFTEQVGPCFGAPNRQYTPAIRGAPYLASQHAADERPMPHLGWQYRSDVAASWGIESSGFSGNHSALYNAPPYLNSHPSSEHFVSRRDALGDIKDEAKNKFDEDTWFTVDEKRNKMTKESVVELLEEFSLPPPSLLGFLHSKNLPTTAQT</sequence>
<comment type="caution">
    <text evidence="6">The sequence shown here is derived from an EMBL/GenBank/DDBJ whole genome shotgun (WGS) entry which is preliminary data.</text>
</comment>
<name>A0AA89B1C8_9ASTE</name>
<feature type="coiled-coil region" evidence="5">
    <location>
        <begin position="253"/>
        <end position="287"/>
    </location>
</feature>
<evidence type="ECO:0008006" key="8">
    <source>
        <dbReference type="Google" id="ProtNLM"/>
    </source>
</evidence>
<dbReference type="EMBL" id="JAVXUP010000642">
    <property type="protein sequence ID" value="KAK3023670.1"/>
    <property type="molecule type" value="Genomic_DNA"/>
</dbReference>
<dbReference type="InterPro" id="IPR012474">
    <property type="entry name" value="Frigida"/>
</dbReference>
<dbReference type="Proteomes" id="UP001188597">
    <property type="component" value="Unassembled WGS sequence"/>
</dbReference>
<keyword evidence="4" id="KW-0287">Flowering</keyword>